<reference evidence="1" key="1">
    <citation type="submission" date="2006-09" db="EMBL/GenBank/DDBJ databases">
        <title>Comparative analysis of five indigenous plasmids from a clinical strain of Escherichia coli with biofilm formation ability.</title>
        <authorList>
            <person name="Shu H.-Y."/>
            <person name="Lin G.-H."/>
        </authorList>
    </citation>
    <scope>NUCLEOTIDE SEQUENCE</scope>
    <source>
        <strain evidence="1">MG828</strain>
        <plasmid evidence="1">pMG828-3</plasmid>
    </source>
</reference>
<geneLocation type="plasmid" evidence="1">
    <name>pMG828-3</name>
</geneLocation>
<proteinExistence type="predicted"/>
<dbReference type="AlphaFoldDB" id="A0A1L7"/>
<evidence type="ECO:0000313" key="5">
    <source>
        <dbReference type="Proteomes" id="UP000438958"/>
    </source>
</evidence>
<organism evidence="1">
    <name type="scientific">Escherichia coli</name>
    <dbReference type="NCBI Taxonomy" id="562"/>
    <lineage>
        <taxon>Bacteria</taxon>
        <taxon>Pseudomonadati</taxon>
        <taxon>Pseudomonadota</taxon>
        <taxon>Gammaproteobacteria</taxon>
        <taxon>Enterobacterales</taxon>
        <taxon>Enterobacteriaceae</taxon>
        <taxon>Escherichia</taxon>
    </lineage>
</organism>
<reference evidence="5 6" key="2">
    <citation type="journal article" date="2019" name="Nat. Med.">
        <title>A library of human gut bacterial isolates paired with longitudinal multiomics data enables mechanistic microbiome research.</title>
        <authorList>
            <person name="Poyet M."/>
            <person name="Groussin M."/>
            <person name="Gibbons S.M."/>
            <person name="Avila-Pacheco J."/>
            <person name="Jiang X."/>
            <person name="Kearney S.M."/>
            <person name="Perrotta A.R."/>
            <person name="Berdy B."/>
            <person name="Zhao S."/>
            <person name="Lieberman T.D."/>
            <person name="Swanson P.K."/>
            <person name="Smith M."/>
            <person name="Roesemann S."/>
            <person name="Alexander J.E."/>
            <person name="Rich S.A."/>
            <person name="Livny J."/>
            <person name="Vlamakis H."/>
            <person name="Clish C."/>
            <person name="Bullock K."/>
            <person name="Deik A."/>
            <person name="Scott J."/>
            <person name="Pierce K.A."/>
            <person name="Xavier R.J."/>
            <person name="Alm E.J."/>
        </authorList>
    </citation>
    <scope>NUCLEOTIDE SEQUENCE [LARGE SCALE GENOMIC DNA]</scope>
    <source>
        <strain evidence="4 6">BIOML-A112</strain>
        <strain evidence="3 5">BIOML-A382</strain>
    </source>
</reference>
<evidence type="ECO:0000313" key="3">
    <source>
        <dbReference type="EMBL" id="MSI72462.1"/>
    </source>
</evidence>
<sequence length="129" mass="14310">MFKSSVKSITSSTILTLLIGCSSTETNKNIVYKVGGDSIILNKYCILKMYPSQSEKNKGVIIEVNTDSLCKKKLNEITSKNIGKPLISYFDGKVISQPAIIHSALNPTHYYQPVNDETTVMEIIKAYSK</sequence>
<dbReference type="EMBL" id="JACZOI010000085">
    <property type="protein sequence ID" value="MBE0979772.1"/>
    <property type="molecule type" value="Genomic_DNA"/>
</dbReference>
<dbReference type="Gene3D" id="3.30.1360.200">
    <property type="match status" value="1"/>
</dbReference>
<dbReference type="RefSeq" id="WP_000477210.1">
    <property type="nucleotide sequence ID" value="NC_008488.1"/>
</dbReference>
<dbReference type="Proteomes" id="UP000475070">
    <property type="component" value="Unassembled WGS sequence"/>
</dbReference>
<gene>
    <name evidence="1" type="primary">cji</name>
    <name evidence="3" type="ORF">GKF66_27690</name>
    <name evidence="4" type="ORF">GUC01_24840</name>
    <name evidence="2" type="ORF">IH772_21215</name>
</gene>
<dbReference type="PATRIC" id="fig|562.10480.peg.5680"/>
<accession>A0A0J3UV74</accession>
<dbReference type="Proteomes" id="UP000438958">
    <property type="component" value="Unassembled WGS sequence"/>
</dbReference>
<evidence type="ECO:0000313" key="2">
    <source>
        <dbReference type="EMBL" id="MBE0979772.1"/>
    </source>
</evidence>
<dbReference type="EMBL" id="WKUE01000173">
    <property type="protein sequence ID" value="MSI72462.1"/>
    <property type="molecule type" value="Genomic_DNA"/>
</dbReference>
<evidence type="ECO:0000313" key="6">
    <source>
        <dbReference type="Proteomes" id="UP000475070"/>
    </source>
</evidence>
<dbReference type="EMBL" id="DQ995353">
    <property type="protein sequence ID" value="ABJ16460.1"/>
    <property type="molecule type" value="Genomic_DNA"/>
</dbReference>
<evidence type="ECO:0000313" key="4">
    <source>
        <dbReference type="EMBL" id="NAG22188.1"/>
    </source>
</evidence>
<accession>A0A1L7</accession>
<dbReference type="Proteomes" id="UP000640866">
    <property type="component" value="Unassembled WGS sequence"/>
</dbReference>
<dbReference type="PROSITE" id="PS51257">
    <property type="entry name" value="PROKAR_LIPOPROTEIN"/>
    <property type="match status" value="1"/>
</dbReference>
<protein>
    <submittedName>
        <fullName evidence="1">Immunity protein</fullName>
    </submittedName>
</protein>
<reference evidence="2" key="3">
    <citation type="submission" date="2020-09" db="EMBL/GenBank/DDBJ databases">
        <title>Emerging polyconal dissemination of OXA-244-producing E. coli in France.</title>
        <authorList>
            <person name="Emeraud C."/>
            <person name="Girlich D."/>
            <person name="Bonnin R.A."/>
            <person name="Jousset A.B."/>
            <person name="Naas T."/>
            <person name="Dortet L."/>
        </authorList>
    </citation>
    <scope>NUCLEOTIDE SEQUENCE</scope>
    <source>
        <strain evidence="2">225E3</strain>
    </source>
</reference>
<name>A0A1L7_ECOLX</name>
<evidence type="ECO:0000313" key="1">
    <source>
        <dbReference type="EMBL" id="ABJ16460.1"/>
    </source>
</evidence>
<keyword evidence="1" id="KW-0614">Plasmid</keyword>
<dbReference type="EMBL" id="WXKQ01000054">
    <property type="protein sequence ID" value="NAG22188.1"/>
    <property type="molecule type" value="Genomic_DNA"/>
</dbReference>